<keyword evidence="3" id="KW-1185">Reference proteome</keyword>
<dbReference type="Proteomes" id="UP001081071">
    <property type="component" value="Unassembled WGS sequence"/>
</dbReference>
<dbReference type="EMBL" id="JAPWIJ010000004">
    <property type="protein sequence ID" value="MCZ4519252.1"/>
    <property type="molecule type" value="Genomic_DNA"/>
</dbReference>
<organism evidence="2 3">
    <name type="scientific">Rhodococcus ruber</name>
    <dbReference type="NCBI Taxonomy" id="1830"/>
    <lineage>
        <taxon>Bacteria</taxon>
        <taxon>Bacillati</taxon>
        <taxon>Actinomycetota</taxon>
        <taxon>Actinomycetes</taxon>
        <taxon>Mycobacteriales</taxon>
        <taxon>Nocardiaceae</taxon>
        <taxon>Rhodococcus</taxon>
    </lineage>
</organism>
<feature type="region of interest" description="Disordered" evidence="1">
    <location>
        <begin position="1"/>
        <end position="23"/>
    </location>
</feature>
<name>A0ABT4ME51_9NOCA</name>
<proteinExistence type="predicted"/>
<reference evidence="2" key="1">
    <citation type="submission" date="2022-12" db="EMBL/GenBank/DDBJ databases">
        <authorList>
            <person name="Krivoruchko A.V."/>
            <person name="Elkin A."/>
        </authorList>
    </citation>
    <scope>NUCLEOTIDE SEQUENCE</scope>
    <source>
        <strain evidence="2">IEGM 1391</strain>
    </source>
</reference>
<gene>
    <name evidence="2" type="ORF">O4220_12070</name>
</gene>
<evidence type="ECO:0000313" key="3">
    <source>
        <dbReference type="Proteomes" id="UP001081071"/>
    </source>
</evidence>
<protein>
    <submittedName>
        <fullName evidence="2">Uncharacterized protein</fullName>
    </submittedName>
</protein>
<evidence type="ECO:0000313" key="2">
    <source>
        <dbReference type="EMBL" id="MCZ4519252.1"/>
    </source>
</evidence>
<evidence type="ECO:0000256" key="1">
    <source>
        <dbReference type="SAM" id="MobiDB-lite"/>
    </source>
</evidence>
<comment type="caution">
    <text evidence="2">The sequence shown here is derived from an EMBL/GenBank/DDBJ whole genome shotgun (WGS) entry which is preliminary data.</text>
</comment>
<sequence length="46" mass="4997">MRDGRGAFDDAGESSDDRSSEVECDEIEDIAAYSSSATNVLFAIYM</sequence>
<dbReference type="RefSeq" id="WP_269604440.1">
    <property type="nucleotide sequence ID" value="NZ_JAPWIJ010000004.1"/>
</dbReference>
<accession>A0ABT4ME51</accession>